<gene>
    <name evidence="2" type="ORF">CLEI1391_LOCUS14003</name>
</gene>
<reference evidence="2" key="1">
    <citation type="submission" date="2021-01" db="EMBL/GenBank/DDBJ databases">
        <authorList>
            <person name="Corre E."/>
            <person name="Pelletier E."/>
            <person name="Niang G."/>
            <person name="Scheremetjew M."/>
            <person name="Finn R."/>
            <person name="Kale V."/>
            <person name="Holt S."/>
            <person name="Cochrane G."/>
            <person name="Meng A."/>
            <person name="Brown T."/>
            <person name="Cohen L."/>
        </authorList>
    </citation>
    <scope>NUCLEOTIDE SEQUENCE</scope>
    <source>
        <strain evidence="2">SAG 11-49</strain>
    </source>
</reference>
<sequence>MLNPRVLSSLGTSTSSSPLLAEQLAQISRHGLQNSARHNRHASGAVQPHAPCRGFMRTRHTQRGAPAQALPESVASALMAFVSPVCFDKACQQAADQTTVTAFVVPMLLALAAAFYVVRPPPKTLVDEGRVFEDDATGAVFEAPRGVEPLRDKQGELVLRPVSYTPWPVGVGEEGEVVRVRVGPVRDTQPRSFLFRRLLPGPSALVTVTLPRPLGVVLEYDEAGRRAVVVDTIEGTAADRARKRAALSSDQAVAALPGDILRAVTCTNFVYPTQALFGARPPERHIVLYGADNQTWAKVCGALKKGDVKDGEVTMVLERPQR</sequence>
<evidence type="ECO:0000256" key="1">
    <source>
        <dbReference type="SAM" id="MobiDB-lite"/>
    </source>
</evidence>
<proteinExistence type="predicted"/>
<name>A0A7S0WWX5_9CHLO</name>
<protein>
    <submittedName>
        <fullName evidence="2">Uncharacterized protein</fullName>
    </submittedName>
</protein>
<dbReference type="EMBL" id="HBFB01024945">
    <property type="protein sequence ID" value="CAD8688481.1"/>
    <property type="molecule type" value="Transcribed_RNA"/>
</dbReference>
<feature type="region of interest" description="Disordered" evidence="1">
    <location>
        <begin position="30"/>
        <end position="51"/>
    </location>
</feature>
<organism evidence="2">
    <name type="scientific">Chlamydomonas leiostraca</name>
    <dbReference type="NCBI Taxonomy" id="1034604"/>
    <lineage>
        <taxon>Eukaryota</taxon>
        <taxon>Viridiplantae</taxon>
        <taxon>Chlorophyta</taxon>
        <taxon>core chlorophytes</taxon>
        <taxon>Chlorophyceae</taxon>
        <taxon>CS clade</taxon>
        <taxon>Chlamydomonadales</taxon>
        <taxon>Chlamydomonadaceae</taxon>
        <taxon>Chlamydomonas</taxon>
    </lineage>
</organism>
<accession>A0A7S0WWX5</accession>
<dbReference type="AlphaFoldDB" id="A0A7S0WWX5"/>
<evidence type="ECO:0000313" key="2">
    <source>
        <dbReference type="EMBL" id="CAD8688481.1"/>
    </source>
</evidence>